<proteinExistence type="predicted"/>
<keyword evidence="3" id="KW-1185">Reference proteome</keyword>
<gene>
    <name evidence="2" type="ORF">H1016_05665</name>
</gene>
<dbReference type="SUPFAM" id="SSF46785">
    <property type="entry name" value="Winged helix' DNA-binding domain"/>
    <property type="match status" value="1"/>
</dbReference>
<dbReference type="Pfam" id="PF01978">
    <property type="entry name" value="TrmB"/>
    <property type="match status" value="1"/>
</dbReference>
<name>A0A832VB96_9ARCH</name>
<protein>
    <submittedName>
        <fullName evidence="2">TrmB family transcriptional regulator</fullName>
    </submittedName>
</protein>
<dbReference type="AlphaFoldDB" id="A0A832VB96"/>
<dbReference type="InterPro" id="IPR036390">
    <property type="entry name" value="WH_DNA-bd_sf"/>
</dbReference>
<accession>A0A832VB96</accession>
<dbReference type="EMBL" id="DVAB01000051">
    <property type="protein sequence ID" value="HIK00991.1"/>
    <property type="molecule type" value="Genomic_DNA"/>
</dbReference>
<dbReference type="Proteomes" id="UP000646946">
    <property type="component" value="Unassembled WGS sequence"/>
</dbReference>
<sequence>MGSKNSVNGEALNLLKQIGLNQYESRIYTALLTSGSSTAGELAELSNVPRSRVYDVLNSLEKKGFAIVQIGRPVKYVAVSVENAVNQVRSTYEEDYNKKLGFVSKLEKDLRETLAAHLEKRKKPIEMEDVVGVLRGKNSLYGHIKHLIANSEDRILKVTNEQGLLNLEKHCKPAFEKAKKKGVKFKILANIPSLKSAGKIADYVDLRSHRGIEGRFLIKDGQDVVLITSPEDTGLWIKSDYLANALEKLFEHAWEKGKVLSE</sequence>
<dbReference type="InterPro" id="IPR002831">
    <property type="entry name" value="Tscrpt_reg_TrmB_N"/>
</dbReference>
<feature type="domain" description="Transcription regulator TrmB N-terminal" evidence="1">
    <location>
        <begin position="15"/>
        <end position="82"/>
    </location>
</feature>
<evidence type="ECO:0000313" key="3">
    <source>
        <dbReference type="Proteomes" id="UP000646946"/>
    </source>
</evidence>
<dbReference type="InterPro" id="IPR051797">
    <property type="entry name" value="TrmB-like"/>
</dbReference>
<comment type="caution">
    <text evidence="2">The sequence shown here is derived from an EMBL/GenBank/DDBJ whole genome shotgun (WGS) entry which is preliminary data.</text>
</comment>
<evidence type="ECO:0000259" key="1">
    <source>
        <dbReference type="Pfam" id="PF01978"/>
    </source>
</evidence>
<evidence type="ECO:0000313" key="2">
    <source>
        <dbReference type="EMBL" id="HIK00991.1"/>
    </source>
</evidence>
<dbReference type="PANTHER" id="PTHR34293">
    <property type="entry name" value="HTH-TYPE TRANSCRIPTIONAL REGULATOR TRMBL2"/>
    <property type="match status" value="1"/>
</dbReference>
<organism evidence="2 3">
    <name type="scientific">Candidatus Naiadarchaeum limnaeum</name>
    <dbReference type="NCBI Taxonomy" id="2756139"/>
    <lineage>
        <taxon>Archaea</taxon>
        <taxon>Candidatus Undinarchaeota</taxon>
        <taxon>Candidatus Undinarchaeia</taxon>
        <taxon>Candidatus Naiadarchaeales</taxon>
        <taxon>Candidatus Naiadarchaeaceae</taxon>
        <taxon>Candidatus Naiadarchaeum</taxon>
    </lineage>
</organism>
<reference evidence="2 3" key="1">
    <citation type="journal article" name="Nat. Commun.">
        <title>Undinarchaeota illuminate DPANN phylogeny and the impact of gene transfer on archaeal evolution.</title>
        <authorList>
            <person name="Dombrowski N."/>
            <person name="Williams T.A."/>
            <person name="Sun J."/>
            <person name="Woodcroft B.J."/>
            <person name="Lee J.H."/>
            <person name="Minh B.Q."/>
            <person name="Rinke C."/>
            <person name="Spang A."/>
        </authorList>
    </citation>
    <scope>NUCLEOTIDE SEQUENCE [LARGE SCALE GENOMIC DNA]</scope>
    <source>
        <strain evidence="2">MAG_bin1129</strain>
    </source>
</reference>
<dbReference type="Gene3D" id="1.10.10.10">
    <property type="entry name" value="Winged helix-like DNA-binding domain superfamily/Winged helix DNA-binding domain"/>
    <property type="match status" value="1"/>
</dbReference>
<dbReference type="PANTHER" id="PTHR34293:SF1">
    <property type="entry name" value="HTH-TYPE TRANSCRIPTIONAL REGULATOR TRMBL2"/>
    <property type="match status" value="1"/>
</dbReference>
<dbReference type="InterPro" id="IPR036388">
    <property type="entry name" value="WH-like_DNA-bd_sf"/>
</dbReference>